<feature type="domain" description="SET" evidence="7">
    <location>
        <begin position="27"/>
        <end position="139"/>
    </location>
</feature>
<dbReference type="PANTHER" id="PTHR22884">
    <property type="entry name" value="SET DOMAIN PROTEINS"/>
    <property type="match status" value="1"/>
</dbReference>
<dbReference type="GO" id="GO:0008168">
    <property type="term" value="F:methyltransferase activity"/>
    <property type="evidence" value="ECO:0007669"/>
    <property type="project" value="UniProtKB-KW"/>
</dbReference>
<evidence type="ECO:0000256" key="4">
    <source>
        <dbReference type="ARBA" id="ARBA00022679"/>
    </source>
</evidence>
<dbReference type="EMBL" id="SIXI01000003">
    <property type="protein sequence ID" value="TBO31242.1"/>
    <property type="molecule type" value="Genomic_DNA"/>
</dbReference>
<dbReference type="GO" id="GO:0005694">
    <property type="term" value="C:chromosome"/>
    <property type="evidence" value="ECO:0007669"/>
    <property type="project" value="UniProtKB-SubCell"/>
</dbReference>
<comment type="caution">
    <text evidence="9">The sequence shown here is derived from an EMBL/GenBank/DDBJ whole genome shotgun (WGS) entry which is preliminary data.</text>
</comment>
<feature type="domain" description="Post-SET" evidence="8">
    <location>
        <begin position="152"/>
        <end position="168"/>
    </location>
</feature>
<evidence type="ECO:0000313" key="10">
    <source>
        <dbReference type="Proteomes" id="UP000292120"/>
    </source>
</evidence>
<sequence>MSQAKPQKPVPAARTAPVVHPAPATGKRTQVRDSGVHGKGVYAVRPLSAGDKVLEYKGEIITWQEALDRHPHDPSQPNHTFYFHLDDGHVIDGKHLGNSAKWINHSCEPNLEAEQDGNRVFLYALRDIEPGEELFFDYGLVIDERITPTLKKEYACWCGTPSCRGTMLALKRRKKA</sequence>
<feature type="region of interest" description="Disordered" evidence="6">
    <location>
        <begin position="1"/>
        <end position="34"/>
    </location>
</feature>
<dbReference type="OrthoDB" id="9790349at2"/>
<keyword evidence="4" id="KW-0808">Transferase</keyword>
<dbReference type="InterPro" id="IPR003616">
    <property type="entry name" value="Post-SET_dom"/>
</dbReference>
<dbReference type="InterPro" id="IPR050777">
    <property type="entry name" value="SET2_Histone-Lys_MeTrsfase"/>
</dbReference>
<dbReference type="SUPFAM" id="SSF82199">
    <property type="entry name" value="SET domain"/>
    <property type="match status" value="1"/>
</dbReference>
<keyword evidence="2" id="KW-0158">Chromosome</keyword>
<protein>
    <submittedName>
        <fullName evidence="9">SET domain-containing protein</fullName>
    </submittedName>
</protein>
<evidence type="ECO:0000256" key="1">
    <source>
        <dbReference type="ARBA" id="ARBA00004286"/>
    </source>
</evidence>
<keyword evidence="10" id="KW-1185">Reference proteome</keyword>
<dbReference type="SMART" id="SM00317">
    <property type="entry name" value="SET"/>
    <property type="match status" value="1"/>
</dbReference>
<gene>
    <name evidence="9" type="ORF">EYS42_08320</name>
</gene>
<evidence type="ECO:0000256" key="3">
    <source>
        <dbReference type="ARBA" id="ARBA00022603"/>
    </source>
</evidence>
<dbReference type="InterPro" id="IPR046341">
    <property type="entry name" value="SET_dom_sf"/>
</dbReference>
<dbReference type="PROSITE" id="PS50280">
    <property type="entry name" value="SET"/>
    <property type="match status" value="1"/>
</dbReference>
<accession>A0A4Q9H481</accession>
<reference evidence="9 10" key="1">
    <citation type="submission" date="2019-02" db="EMBL/GenBank/DDBJ databases">
        <title>Aquabacterium sp. strain KMB7.</title>
        <authorList>
            <person name="Chen W.-M."/>
        </authorList>
    </citation>
    <scope>NUCLEOTIDE SEQUENCE [LARGE SCALE GENOMIC DNA]</scope>
    <source>
        <strain evidence="9 10">KMB7</strain>
    </source>
</reference>
<dbReference type="GO" id="GO:0032259">
    <property type="term" value="P:methylation"/>
    <property type="evidence" value="ECO:0007669"/>
    <property type="project" value="UniProtKB-KW"/>
</dbReference>
<evidence type="ECO:0000256" key="5">
    <source>
        <dbReference type="ARBA" id="ARBA00022691"/>
    </source>
</evidence>
<organism evidence="9 10">
    <name type="scientific">Aquabacterium lacunae</name>
    <dbReference type="NCBI Taxonomy" id="2528630"/>
    <lineage>
        <taxon>Bacteria</taxon>
        <taxon>Pseudomonadati</taxon>
        <taxon>Pseudomonadota</taxon>
        <taxon>Betaproteobacteria</taxon>
        <taxon>Burkholderiales</taxon>
        <taxon>Aquabacterium</taxon>
    </lineage>
</organism>
<evidence type="ECO:0000256" key="6">
    <source>
        <dbReference type="SAM" id="MobiDB-lite"/>
    </source>
</evidence>
<dbReference type="Pfam" id="PF00856">
    <property type="entry name" value="SET"/>
    <property type="match status" value="1"/>
</dbReference>
<keyword evidence="5" id="KW-0949">S-adenosyl-L-methionine</keyword>
<dbReference type="RefSeq" id="WP_130967697.1">
    <property type="nucleotide sequence ID" value="NZ_SIXI01000003.1"/>
</dbReference>
<dbReference type="Proteomes" id="UP000292120">
    <property type="component" value="Unassembled WGS sequence"/>
</dbReference>
<keyword evidence="3" id="KW-0489">Methyltransferase</keyword>
<name>A0A4Q9H481_9BURK</name>
<proteinExistence type="predicted"/>
<dbReference type="AlphaFoldDB" id="A0A4Q9H481"/>
<evidence type="ECO:0000313" key="9">
    <source>
        <dbReference type="EMBL" id="TBO31242.1"/>
    </source>
</evidence>
<evidence type="ECO:0000259" key="7">
    <source>
        <dbReference type="PROSITE" id="PS50280"/>
    </source>
</evidence>
<evidence type="ECO:0000256" key="2">
    <source>
        <dbReference type="ARBA" id="ARBA00022454"/>
    </source>
</evidence>
<evidence type="ECO:0000259" key="8">
    <source>
        <dbReference type="PROSITE" id="PS50868"/>
    </source>
</evidence>
<dbReference type="Gene3D" id="2.170.270.10">
    <property type="entry name" value="SET domain"/>
    <property type="match status" value="1"/>
</dbReference>
<dbReference type="InterPro" id="IPR001214">
    <property type="entry name" value="SET_dom"/>
</dbReference>
<dbReference type="PROSITE" id="PS50868">
    <property type="entry name" value="POST_SET"/>
    <property type="match status" value="1"/>
</dbReference>
<comment type="subcellular location">
    <subcellularLocation>
        <location evidence="1">Chromosome</location>
    </subcellularLocation>
</comment>